<dbReference type="GO" id="GO:0005694">
    <property type="term" value="C:chromosome"/>
    <property type="evidence" value="ECO:0007669"/>
    <property type="project" value="UniProtKB-SubCell"/>
</dbReference>
<dbReference type="AlphaFoldDB" id="A0A225UN80"/>
<keyword evidence="4" id="KW-0489">Methyltransferase</keyword>
<dbReference type="InterPro" id="IPR046341">
    <property type="entry name" value="SET_dom_sf"/>
</dbReference>
<evidence type="ECO:0000256" key="5">
    <source>
        <dbReference type="ARBA" id="ARBA00022679"/>
    </source>
</evidence>
<comment type="subcellular location">
    <subcellularLocation>
        <location evidence="2">Chromosome</location>
    </subcellularLocation>
    <subcellularLocation>
        <location evidence="1">Nucleus</location>
    </subcellularLocation>
</comment>
<name>A0A225UN80_9STRA</name>
<dbReference type="EMBL" id="NBNE01014414">
    <property type="protein sequence ID" value="OWY94418.1"/>
    <property type="molecule type" value="Genomic_DNA"/>
</dbReference>
<dbReference type="SMART" id="SM00317">
    <property type="entry name" value="SET"/>
    <property type="match status" value="1"/>
</dbReference>
<evidence type="ECO:0000313" key="9">
    <source>
        <dbReference type="EMBL" id="OWY94418.1"/>
    </source>
</evidence>
<dbReference type="InterPro" id="IPR001214">
    <property type="entry name" value="SET_dom"/>
</dbReference>
<dbReference type="STRING" id="4795.A0A225UN80"/>
<comment type="caution">
    <text evidence="9">The sequence shown here is derived from an EMBL/GenBank/DDBJ whole genome shotgun (WGS) entry which is preliminary data.</text>
</comment>
<dbReference type="PANTHER" id="PTHR22884">
    <property type="entry name" value="SET DOMAIN PROTEINS"/>
    <property type="match status" value="1"/>
</dbReference>
<evidence type="ECO:0000313" key="10">
    <source>
        <dbReference type="Proteomes" id="UP000198211"/>
    </source>
</evidence>
<feature type="domain" description="SET" evidence="8">
    <location>
        <begin position="39"/>
        <end position="153"/>
    </location>
</feature>
<dbReference type="Gene3D" id="2.170.270.10">
    <property type="entry name" value="SET domain"/>
    <property type="match status" value="1"/>
</dbReference>
<keyword evidence="10" id="KW-1185">Reference proteome</keyword>
<dbReference type="GO" id="GO:0005634">
    <property type="term" value="C:nucleus"/>
    <property type="evidence" value="ECO:0007669"/>
    <property type="project" value="UniProtKB-SubCell"/>
</dbReference>
<dbReference type="PROSITE" id="PS50280">
    <property type="entry name" value="SET"/>
    <property type="match status" value="1"/>
</dbReference>
<evidence type="ECO:0000256" key="6">
    <source>
        <dbReference type="ARBA" id="ARBA00022691"/>
    </source>
</evidence>
<proteinExistence type="predicted"/>
<dbReference type="InterPro" id="IPR050777">
    <property type="entry name" value="SET2_Histone-Lys_MeTrsfase"/>
</dbReference>
<dbReference type="Pfam" id="PF00856">
    <property type="entry name" value="SET"/>
    <property type="match status" value="1"/>
</dbReference>
<dbReference type="GO" id="GO:0032259">
    <property type="term" value="P:methylation"/>
    <property type="evidence" value="ECO:0007669"/>
    <property type="project" value="UniProtKB-KW"/>
</dbReference>
<keyword evidence="7" id="KW-0539">Nucleus</keyword>
<dbReference type="GO" id="GO:0008168">
    <property type="term" value="F:methyltransferase activity"/>
    <property type="evidence" value="ECO:0007669"/>
    <property type="project" value="UniProtKB-KW"/>
</dbReference>
<organism evidence="9 10">
    <name type="scientific">Phytophthora megakarya</name>
    <dbReference type="NCBI Taxonomy" id="4795"/>
    <lineage>
        <taxon>Eukaryota</taxon>
        <taxon>Sar</taxon>
        <taxon>Stramenopiles</taxon>
        <taxon>Oomycota</taxon>
        <taxon>Peronosporomycetes</taxon>
        <taxon>Peronosporales</taxon>
        <taxon>Peronosporaceae</taxon>
        <taxon>Phytophthora</taxon>
    </lineage>
</organism>
<keyword evidence="6" id="KW-0949">S-adenosyl-L-methionine</keyword>
<protein>
    <submittedName>
        <fullName evidence="9">Variant-silencing SET protein</fullName>
    </submittedName>
</protein>
<gene>
    <name evidence="9" type="ORF">PHMEG_00035860</name>
</gene>
<evidence type="ECO:0000256" key="2">
    <source>
        <dbReference type="ARBA" id="ARBA00004286"/>
    </source>
</evidence>
<evidence type="ECO:0000256" key="7">
    <source>
        <dbReference type="ARBA" id="ARBA00023242"/>
    </source>
</evidence>
<keyword evidence="5" id="KW-0808">Transferase</keyword>
<dbReference type="SUPFAM" id="SSF82199">
    <property type="entry name" value="SET domain"/>
    <property type="match status" value="1"/>
</dbReference>
<dbReference type="Proteomes" id="UP000198211">
    <property type="component" value="Unassembled WGS sequence"/>
</dbReference>
<dbReference type="OrthoDB" id="127151at2759"/>
<evidence type="ECO:0000256" key="1">
    <source>
        <dbReference type="ARBA" id="ARBA00004123"/>
    </source>
</evidence>
<evidence type="ECO:0000256" key="3">
    <source>
        <dbReference type="ARBA" id="ARBA00022454"/>
    </source>
</evidence>
<evidence type="ECO:0000256" key="4">
    <source>
        <dbReference type="ARBA" id="ARBA00022603"/>
    </source>
</evidence>
<evidence type="ECO:0000259" key="8">
    <source>
        <dbReference type="PROSITE" id="PS50280"/>
    </source>
</evidence>
<accession>A0A225UN80</accession>
<sequence>MCGFRCRNFRRFVECDVDTCDVGRYCSNRPWAVFDKAAPALETRATERVGQGVFALEDIEAGVIVCEYIGEIIGEAERQHRRKLGGRQFLMAYGEGRFRFIDAGYLGNISRFCNHSCQPNSRAEQWTVKGVYRIAIVALLHIKTGEEITFDYGPDYLFERCRCSSCFAASC</sequence>
<keyword evidence="3" id="KW-0158">Chromosome</keyword>
<reference evidence="10" key="1">
    <citation type="submission" date="2017-03" db="EMBL/GenBank/DDBJ databases">
        <title>Phytopthora megakarya and P. palmivora, two closely related causual agents of cacao black pod achieved similar genome size and gene model numbers by different mechanisms.</title>
        <authorList>
            <person name="Ali S."/>
            <person name="Shao J."/>
            <person name="Larry D.J."/>
            <person name="Kronmiller B."/>
            <person name="Shen D."/>
            <person name="Strem M.D."/>
            <person name="Melnick R.L."/>
            <person name="Guiltinan M.J."/>
            <person name="Tyler B.M."/>
            <person name="Meinhardt L.W."/>
            <person name="Bailey B.A."/>
        </authorList>
    </citation>
    <scope>NUCLEOTIDE SEQUENCE [LARGE SCALE GENOMIC DNA]</scope>
    <source>
        <strain evidence="10">zdho120</strain>
    </source>
</reference>